<protein>
    <submittedName>
        <fullName evidence="1">Glycosyltransferase</fullName>
    </submittedName>
</protein>
<organism evidence="1 2">
    <name type="scientific">Paragemmobacter ruber</name>
    <dbReference type="NCBI Taxonomy" id="1985673"/>
    <lineage>
        <taxon>Bacteria</taxon>
        <taxon>Pseudomonadati</taxon>
        <taxon>Pseudomonadota</taxon>
        <taxon>Alphaproteobacteria</taxon>
        <taxon>Rhodobacterales</taxon>
        <taxon>Paracoccaceae</taxon>
        <taxon>Paragemmobacter</taxon>
    </lineage>
</organism>
<evidence type="ECO:0000313" key="2">
    <source>
        <dbReference type="Proteomes" id="UP001517376"/>
    </source>
</evidence>
<dbReference type="Proteomes" id="UP001517376">
    <property type="component" value="Unassembled WGS sequence"/>
</dbReference>
<keyword evidence="2" id="KW-1185">Reference proteome</keyword>
<accession>A0ABW9Y1N6</accession>
<gene>
    <name evidence="1" type="ORF">GU920_02665</name>
</gene>
<reference evidence="2" key="1">
    <citation type="submission" date="2020-01" db="EMBL/GenBank/DDBJ databases">
        <title>Sphingomonas sp. strain CSW-10.</title>
        <authorList>
            <person name="Chen W.-M."/>
        </authorList>
    </citation>
    <scope>NUCLEOTIDE SEQUENCE [LARGE SCALE GENOMIC DNA]</scope>
    <source>
        <strain evidence="2">CCP-1</strain>
    </source>
</reference>
<evidence type="ECO:0000313" key="1">
    <source>
        <dbReference type="EMBL" id="NBE06422.1"/>
    </source>
</evidence>
<comment type="caution">
    <text evidence="1">The sequence shown here is derived from an EMBL/GenBank/DDBJ whole genome shotgun (WGS) entry which is preliminary data.</text>
</comment>
<dbReference type="EMBL" id="JAAATW010000001">
    <property type="protein sequence ID" value="NBE06422.1"/>
    <property type="molecule type" value="Genomic_DNA"/>
</dbReference>
<dbReference type="SUPFAM" id="SSF53448">
    <property type="entry name" value="Nucleotide-diphospho-sugar transferases"/>
    <property type="match status" value="1"/>
</dbReference>
<proteinExistence type="predicted"/>
<sequence length="644" mass="70727">MMADASGELYHPMLLDPDDQADLLRDTGSARGTFADPLATPTPSTARRAGLHRLQVLLSPMPGAPNELYLGPSSRVRLGRRGSLHLSPGGRLEGDTFFNAFFLDFWRARAGIRRVGITCRANGALRLRLVGHFPGGRTRRLAVWDHPGDVEVSLRWIWDEAMAADAVRLSLSVEALSEARIAEIAFVSDRPPAREVRLAVGIVTHDREALFEPTARALADLATVMPDLLRVHVVNHGPAFRGEGLRTLLDRPLFHVVEQPNLGGCGGFARAMVEAMEAPEAPTHLLLMDDDILLDPRIIARAAAFAAHAAADVVVGGQAIELECPARLQEAWGRLGENWLPRMEGSHLDLAAPGALQFWDRCPDVHYNGWWFSLIPLRAIRACGLPTPIFLRGDDIEYGLRLRASGVPTVPLPGLGVWHASVRYKHVGMVQYYDLRNGLITAASHPSLAPPPGALQVLGWAMHHLLVHRYRAAAASLMAVADFLGGPDVALRPNGAARHRRLVEAMKVLPMPDRRQVPEVAGMRQPAAYDVAASRPLTVTSAALLTLRILIGLRPRQITTLQIGAPDPLAIGGAPYLLALEPQGRRCLVMLPRKGLFLRLLARALWLSLRYGLTRQKAAMRWRDRLPALRDRAHWAREFGQARD</sequence>
<dbReference type="Pfam" id="PF13641">
    <property type="entry name" value="Glyco_tranf_2_3"/>
    <property type="match status" value="1"/>
</dbReference>
<name>A0ABW9Y1N6_9RHOB</name>
<dbReference type="Gene3D" id="3.90.550.60">
    <property type="match status" value="1"/>
</dbReference>
<dbReference type="InterPro" id="IPR029044">
    <property type="entry name" value="Nucleotide-diphossugar_trans"/>
</dbReference>